<proteinExistence type="inferred from homology"/>
<gene>
    <name evidence="8" type="ORF">g.44162</name>
</gene>
<sequence length="381" mass="43883">NMITKNVLKNIHRLNFKHIAFKYSTVSAVEKPTIESNNVQIFQTIENSPLNHNRNHIGKFYEIPTDKFALFQHGGIPRSYLEQIEIFAQKSIMIRSAAVEIIEYLNQIDFTKPVTRFCLYGPLGCGKSLSLVHLVHYGLEAGFLLVHVPYVSNWTRRPREKATSNSDPSCFDLPIDGGIWLSHFKHQNLQLLQSLSLKIGNEYVWNSREKSEKNSPLLDFVDFGINRVKYSCDVIIALMEELKQIATQGQSKIMVVIDGYNSCFHPVTRIKDSNHNIIHPNRISLTKAFLNITKHDWCNGTVIVTVDEISAYIFDNSTTSYFPKFLLGKTGFEHIEPFIPIEVKAYSYKEAKNLLDYYRDRKWIRTSPEYDDEIISLNGNN</sequence>
<feature type="non-terminal residue" evidence="8">
    <location>
        <position position="381"/>
    </location>
</feature>
<dbReference type="EMBL" id="GECZ01000704">
    <property type="protein sequence ID" value="JAS69065.1"/>
    <property type="molecule type" value="Transcribed_RNA"/>
</dbReference>
<organism evidence="8">
    <name type="scientific">Cuerna arida</name>
    <dbReference type="NCBI Taxonomy" id="1464854"/>
    <lineage>
        <taxon>Eukaryota</taxon>
        <taxon>Metazoa</taxon>
        <taxon>Ecdysozoa</taxon>
        <taxon>Arthropoda</taxon>
        <taxon>Hexapoda</taxon>
        <taxon>Insecta</taxon>
        <taxon>Pterygota</taxon>
        <taxon>Neoptera</taxon>
        <taxon>Paraneoptera</taxon>
        <taxon>Hemiptera</taxon>
        <taxon>Auchenorrhyncha</taxon>
        <taxon>Membracoidea</taxon>
        <taxon>Cicadellidae</taxon>
        <taxon>Cicadellinae</taxon>
        <taxon>Proconiini</taxon>
        <taxon>Cuerna</taxon>
    </lineage>
</organism>
<dbReference type="GO" id="GO:0003735">
    <property type="term" value="F:structural constituent of ribosome"/>
    <property type="evidence" value="ECO:0007669"/>
    <property type="project" value="TreeGrafter"/>
</dbReference>
<keyword evidence="4" id="KW-0689">Ribosomal protein</keyword>
<feature type="non-terminal residue" evidence="8">
    <location>
        <position position="1"/>
    </location>
</feature>
<dbReference type="SUPFAM" id="SSF52540">
    <property type="entry name" value="P-loop containing nucleoside triphosphate hydrolases"/>
    <property type="match status" value="1"/>
</dbReference>
<protein>
    <recommendedName>
        <fullName evidence="7">Small ribosomal subunit protein mS29</fullName>
    </recommendedName>
</protein>
<dbReference type="InterPro" id="IPR008092">
    <property type="entry name" value="Ribosomal_mS29_met"/>
</dbReference>
<keyword evidence="3" id="KW-0809">Transit peptide</keyword>
<comment type="similarity">
    <text evidence="2">Belongs to the mitochondrion-specific ribosomal protein mS29 family.</text>
</comment>
<evidence type="ECO:0000256" key="2">
    <source>
        <dbReference type="ARBA" id="ARBA00009863"/>
    </source>
</evidence>
<dbReference type="PANTHER" id="PTHR12810">
    <property type="entry name" value="MITOCHONDRIAL 28S RIBOSOMAL PROTEIN S29"/>
    <property type="match status" value="1"/>
</dbReference>
<accession>A0A1B6H310</accession>
<comment type="subcellular location">
    <subcellularLocation>
        <location evidence="1">Mitochondrion</location>
    </subcellularLocation>
</comment>
<dbReference type="Pfam" id="PF10236">
    <property type="entry name" value="DAP3"/>
    <property type="match status" value="1"/>
</dbReference>
<dbReference type="InterPro" id="IPR027417">
    <property type="entry name" value="P-loop_NTPase"/>
</dbReference>
<keyword evidence="5" id="KW-0496">Mitochondrion</keyword>
<dbReference type="GO" id="GO:0005763">
    <property type="term" value="C:mitochondrial small ribosomal subunit"/>
    <property type="evidence" value="ECO:0007669"/>
    <property type="project" value="TreeGrafter"/>
</dbReference>
<dbReference type="PANTHER" id="PTHR12810:SF0">
    <property type="entry name" value="SMALL RIBOSOMAL SUBUNIT PROTEIN MS29"/>
    <property type="match status" value="1"/>
</dbReference>
<evidence type="ECO:0000256" key="6">
    <source>
        <dbReference type="ARBA" id="ARBA00023274"/>
    </source>
</evidence>
<dbReference type="AlphaFoldDB" id="A0A1B6H310"/>
<dbReference type="InterPro" id="IPR019368">
    <property type="entry name" value="Ribosomal_mS29"/>
</dbReference>
<reference evidence="8" key="1">
    <citation type="submission" date="2015-11" db="EMBL/GenBank/DDBJ databases">
        <title>De novo transcriptome assembly of four potential Pierce s Disease insect vectors from Arizona vineyards.</title>
        <authorList>
            <person name="Tassone E.E."/>
        </authorList>
    </citation>
    <scope>NUCLEOTIDE SEQUENCE</scope>
</reference>
<evidence type="ECO:0000256" key="1">
    <source>
        <dbReference type="ARBA" id="ARBA00004173"/>
    </source>
</evidence>
<evidence type="ECO:0000256" key="5">
    <source>
        <dbReference type="ARBA" id="ARBA00023128"/>
    </source>
</evidence>
<dbReference type="PRINTS" id="PR01716">
    <property type="entry name" value="DEATHASSOCP3"/>
</dbReference>
<dbReference type="GO" id="GO:0006915">
    <property type="term" value="P:apoptotic process"/>
    <property type="evidence" value="ECO:0007669"/>
    <property type="project" value="InterPro"/>
</dbReference>
<name>A0A1B6H310_9HEMI</name>
<evidence type="ECO:0000256" key="3">
    <source>
        <dbReference type="ARBA" id="ARBA00022946"/>
    </source>
</evidence>
<keyword evidence="6" id="KW-0687">Ribonucleoprotein</keyword>
<evidence type="ECO:0000256" key="4">
    <source>
        <dbReference type="ARBA" id="ARBA00022980"/>
    </source>
</evidence>
<evidence type="ECO:0000256" key="7">
    <source>
        <dbReference type="ARBA" id="ARBA00035140"/>
    </source>
</evidence>
<evidence type="ECO:0000313" key="8">
    <source>
        <dbReference type="EMBL" id="JAS69065.1"/>
    </source>
</evidence>